<accession>A0A7W8QQG8</accession>
<comment type="caution">
    <text evidence="2">The sequence shown here is derived from an EMBL/GenBank/DDBJ whole genome shotgun (WGS) entry which is preliminary data.</text>
</comment>
<keyword evidence="1" id="KW-0472">Membrane</keyword>
<dbReference type="EMBL" id="JACHDB010000001">
    <property type="protein sequence ID" value="MBB5434551.1"/>
    <property type="molecule type" value="Genomic_DNA"/>
</dbReference>
<evidence type="ECO:0000256" key="1">
    <source>
        <dbReference type="SAM" id="Phobius"/>
    </source>
</evidence>
<keyword evidence="1" id="KW-0812">Transmembrane</keyword>
<dbReference type="Pfam" id="PF14030">
    <property type="entry name" value="DUF4245"/>
    <property type="match status" value="1"/>
</dbReference>
<evidence type="ECO:0000313" key="2">
    <source>
        <dbReference type="EMBL" id="MBB5434551.1"/>
    </source>
</evidence>
<protein>
    <recommendedName>
        <fullName evidence="4">DUF4245 domain-containing protein</fullName>
    </recommendedName>
</protein>
<organism evidence="2 3">
    <name type="scientific">Nocardiopsis composta</name>
    <dbReference type="NCBI Taxonomy" id="157465"/>
    <lineage>
        <taxon>Bacteria</taxon>
        <taxon>Bacillati</taxon>
        <taxon>Actinomycetota</taxon>
        <taxon>Actinomycetes</taxon>
        <taxon>Streptosporangiales</taxon>
        <taxon>Nocardiopsidaceae</taxon>
        <taxon>Nocardiopsis</taxon>
    </lineage>
</organism>
<dbReference type="InterPro" id="IPR025339">
    <property type="entry name" value="DUF4245"/>
</dbReference>
<keyword evidence="3" id="KW-1185">Reference proteome</keyword>
<evidence type="ECO:0000313" key="3">
    <source>
        <dbReference type="Proteomes" id="UP000572635"/>
    </source>
</evidence>
<sequence>MSTYNRADSTMGGMAIAMGIIVGILLIMALVANWRSGENIPSVDYRPDAEMLAETADFTAYAPEGLPDGWVPTSTDLSTGEPVTWKVGFATPEDRHAELLIGAEDPEAMVEAATGGGKRDGASQVGGEEWERYLDGSETRHSLVKREDGVTVIVSGGSGYEELEVLAGSLKEV</sequence>
<dbReference type="Proteomes" id="UP000572635">
    <property type="component" value="Unassembled WGS sequence"/>
</dbReference>
<name>A0A7W8QQG8_9ACTN</name>
<dbReference type="AlphaFoldDB" id="A0A7W8QQG8"/>
<reference evidence="2 3" key="1">
    <citation type="submission" date="2020-08" db="EMBL/GenBank/DDBJ databases">
        <title>Sequencing the genomes of 1000 actinobacteria strains.</title>
        <authorList>
            <person name="Klenk H.-P."/>
        </authorList>
    </citation>
    <scope>NUCLEOTIDE SEQUENCE [LARGE SCALE GENOMIC DNA]</scope>
    <source>
        <strain evidence="2 3">DSM 44551</strain>
    </source>
</reference>
<proteinExistence type="predicted"/>
<keyword evidence="1" id="KW-1133">Transmembrane helix</keyword>
<dbReference type="RefSeq" id="WP_184395251.1">
    <property type="nucleotide sequence ID" value="NZ_BAAAJD010000096.1"/>
</dbReference>
<gene>
    <name evidence="2" type="ORF">HDA36_004635</name>
</gene>
<feature type="transmembrane region" description="Helical" evidence="1">
    <location>
        <begin position="12"/>
        <end position="32"/>
    </location>
</feature>
<evidence type="ECO:0008006" key="4">
    <source>
        <dbReference type="Google" id="ProtNLM"/>
    </source>
</evidence>